<comment type="similarity">
    <text evidence="1">Belongs to the NATD1 family.</text>
</comment>
<dbReference type="Proteomes" id="UP001642540">
    <property type="component" value="Unassembled WGS sequence"/>
</dbReference>
<evidence type="ECO:0000313" key="5">
    <source>
        <dbReference type="EMBL" id="CAL8072226.1"/>
    </source>
</evidence>
<evidence type="ECO:0000259" key="4">
    <source>
        <dbReference type="PROSITE" id="PS51729"/>
    </source>
</evidence>
<dbReference type="PANTHER" id="PTHR31435:SF9">
    <property type="entry name" value="PROTEIN NATD1"/>
    <property type="match status" value="1"/>
</dbReference>
<dbReference type="PANTHER" id="PTHR31435">
    <property type="entry name" value="PROTEIN NATD1"/>
    <property type="match status" value="1"/>
</dbReference>
<dbReference type="InterPro" id="IPR031165">
    <property type="entry name" value="GNAT_YJDJ"/>
</dbReference>
<sequence>MCYLCDTYTLYLCYPTPHVYILNIMSLTSHLVRQFRFSPVSNNAFRSMSSAMDLKVEHDTQNKKFFIKLGDVEAKLEYAKNDLNGNTVLDMWHTEVPPQLQGKGIAKILAQEAFNYVVDNNLKMQLSCSYLQKYLKDNPLDKYKSAVA</sequence>
<feature type="domain" description="N-acetyltransferase" evidence="4">
    <location>
        <begin position="57"/>
        <end position="148"/>
    </location>
</feature>
<accession>A0ABP1PNU3</accession>
<protein>
    <recommendedName>
        <fullName evidence="2">Protein NATD1</fullName>
    </recommendedName>
    <alternativeName>
        <fullName evidence="3">N-acetyltransferase domain-containing protein 1</fullName>
    </alternativeName>
</protein>
<dbReference type="SUPFAM" id="SSF55729">
    <property type="entry name" value="Acyl-CoA N-acyltransferases (Nat)"/>
    <property type="match status" value="1"/>
</dbReference>
<proteinExistence type="inferred from homology"/>
<evidence type="ECO:0000313" key="6">
    <source>
        <dbReference type="Proteomes" id="UP001642540"/>
    </source>
</evidence>
<dbReference type="InterPro" id="IPR016181">
    <property type="entry name" value="Acyl_CoA_acyltransferase"/>
</dbReference>
<dbReference type="Gene3D" id="3.40.630.30">
    <property type="match status" value="1"/>
</dbReference>
<keyword evidence="6" id="KW-1185">Reference proteome</keyword>
<name>A0ABP1PNU3_9HEXA</name>
<evidence type="ECO:0000256" key="1">
    <source>
        <dbReference type="ARBA" id="ARBA00006233"/>
    </source>
</evidence>
<comment type="caution">
    <text evidence="5">The sequence shown here is derived from an EMBL/GenBank/DDBJ whole genome shotgun (WGS) entry which is preliminary data.</text>
</comment>
<evidence type="ECO:0000256" key="2">
    <source>
        <dbReference type="ARBA" id="ARBA00020243"/>
    </source>
</evidence>
<organism evidence="5 6">
    <name type="scientific">Orchesella dallaii</name>
    <dbReference type="NCBI Taxonomy" id="48710"/>
    <lineage>
        <taxon>Eukaryota</taxon>
        <taxon>Metazoa</taxon>
        <taxon>Ecdysozoa</taxon>
        <taxon>Arthropoda</taxon>
        <taxon>Hexapoda</taxon>
        <taxon>Collembola</taxon>
        <taxon>Entomobryomorpha</taxon>
        <taxon>Entomobryoidea</taxon>
        <taxon>Orchesellidae</taxon>
        <taxon>Orchesellinae</taxon>
        <taxon>Orchesella</taxon>
    </lineage>
</organism>
<dbReference type="Pfam" id="PF14542">
    <property type="entry name" value="Acetyltransf_CG"/>
    <property type="match status" value="1"/>
</dbReference>
<dbReference type="PROSITE" id="PS51729">
    <property type="entry name" value="GNAT_YJDJ"/>
    <property type="match status" value="1"/>
</dbReference>
<dbReference type="InterPro" id="IPR045057">
    <property type="entry name" value="Gcn5-rel_NAT"/>
</dbReference>
<gene>
    <name evidence="5" type="ORF">ODALV1_LOCUS2063</name>
</gene>
<reference evidence="5 6" key="1">
    <citation type="submission" date="2024-08" db="EMBL/GenBank/DDBJ databases">
        <authorList>
            <person name="Cucini C."/>
            <person name="Frati F."/>
        </authorList>
    </citation>
    <scope>NUCLEOTIDE SEQUENCE [LARGE SCALE GENOMIC DNA]</scope>
</reference>
<evidence type="ECO:0000256" key="3">
    <source>
        <dbReference type="ARBA" id="ARBA00031876"/>
    </source>
</evidence>
<dbReference type="EMBL" id="CAXLJM020000007">
    <property type="protein sequence ID" value="CAL8072226.1"/>
    <property type="molecule type" value="Genomic_DNA"/>
</dbReference>